<protein>
    <submittedName>
        <fullName evidence="2">Uncharacterized protein</fullName>
    </submittedName>
</protein>
<comment type="caution">
    <text evidence="2">The sequence shown here is derived from an EMBL/GenBank/DDBJ whole genome shotgun (WGS) entry which is preliminary data.</text>
</comment>
<dbReference type="Proteomes" id="UP000233467">
    <property type="component" value="Unassembled WGS sequence"/>
</dbReference>
<reference evidence="2 3" key="1">
    <citation type="journal article" date="2017" name="Front. Microbiol.">
        <title>Strong Genomic and Phenotypic Heterogeneity in the Aeromonas sobria Species Complex.</title>
        <authorList>
            <person name="Gauthier J."/>
            <person name="Vincent A.T."/>
            <person name="Charette S.J."/>
            <person name="Derome N."/>
        </authorList>
    </citation>
    <scope>NUCLEOTIDE SEQUENCE [LARGE SCALE GENOMIC DNA]</scope>
    <source>
        <strain evidence="2 3">TM18</strain>
    </source>
</reference>
<accession>A0A2N3J8L9</accession>
<evidence type="ECO:0000313" key="3">
    <source>
        <dbReference type="Proteomes" id="UP000233467"/>
    </source>
</evidence>
<feature type="compositionally biased region" description="Acidic residues" evidence="1">
    <location>
        <begin position="19"/>
        <end position="51"/>
    </location>
</feature>
<dbReference type="AlphaFoldDB" id="A0A2N3J8L9"/>
<gene>
    <name evidence="2" type="ORF">CJP16_01075</name>
</gene>
<keyword evidence="3" id="KW-1185">Reference proteome</keyword>
<evidence type="ECO:0000256" key="1">
    <source>
        <dbReference type="SAM" id="MobiDB-lite"/>
    </source>
</evidence>
<sequence>MRVNYPRRVKMGGHKPDYDSSDDEWDPESWEEELDQWEDESWQDDDTFDDQ</sequence>
<organism evidence="2 3">
    <name type="scientific">Aeromonas sobria</name>
    <dbReference type="NCBI Taxonomy" id="646"/>
    <lineage>
        <taxon>Bacteria</taxon>
        <taxon>Pseudomonadati</taxon>
        <taxon>Pseudomonadota</taxon>
        <taxon>Gammaproteobacteria</taxon>
        <taxon>Aeromonadales</taxon>
        <taxon>Aeromonadaceae</taxon>
        <taxon>Aeromonas</taxon>
    </lineage>
</organism>
<name>A0A2N3J8L9_AERSO</name>
<evidence type="ECO:0000313" key="2">
    <source>
        <dbReference type="EMBL" id="PKQ82922.1"/>
    </source>
</evidence>
<feature type="region of interest" description="Disordered" evidence="1">
    <location>
        <begin position="1"/>
        <end position="51"/>
    </location>
</feature>
<dbReference type="EMBL" id="NQMM01000004">
    <property type="protein sequence ID" value="PKQ82922.1"/>
    <property type="molecule type" value="Genomic_DNA"/>
</dbReference>
<proteinExistence type="predicted"/>
<feature type="compositionally biased region" description="Basic residues" evidence="1">
    <location>
        <begin position="1"/>
        <end position="13"/>
    </location>
</feature>